<dbReference type="PATRIC" id="fig|883114.3.peg.1181"/>
<name>H3NPC9_9FIRM</name>
<dbReference type="EMBL" id="AGEI01000023">
    <property type="protein sequence ID" value="EHR33442.1"/>
    <property type="molecule type" value="Genomic_DNA"/>
</dbReference>
<dbReference type="HOGENOM" id="CLU_122298_0_1_9"/>
<proteinExistence type="predicted"/>
<dbReference type="eggNOG" id="ENOG503391N">
    <property type="taxonomic scope" value="Bacteria"/>
</dbReference>
<dbReference type="Proteomes" id="UP000004191">
    <property type="component" value="Unassembled WGS sequence"/>
</dbReference>
<protein>
    <recommendedName>
        <fullName evidence="3">HK97 gp10 family phage protein</fullName>
    </recommendedName>
</protein>
<dbReference type="InterPro" id="IPR021080">
    <property type="entry name" value="Minor_capsid_protein"/>
</dbReference>
<dbReference type="Pfam" id="PF11114">
    <property type="entry name" value="Minor_capsid_2"/>
    <property type="match status" value="1"/>
</dbReference>
<evidence type="ECO:0008006" key="3">
    <source>
        <dbReference type="Google" id="ProtNLM"/>
    </source>
</evidence>
<keyword evidence="2" id="KW-1185">Reference proteome</keyword>
<reference evidence="1 2" key="1">
    <citation type="submission" date="2012-01" db="EMBL/GenBank/DDBJ databases">
        <title>The Genome Sequence of Helcococcus kunzii ATCC 51366.</title>
        <authorList>
            <consortium name="The Broad Institute Genome Sequencing Platform"/>
            <person name="Earl A."/>
            <person name="Ward D."/>
            <person name="Feldgarden M."/>
            <person name="Gevers D."/>
            <person name="Huys G."/>
            <person name="Young S.K."/>
            <person name="Zeng Q."/>
            <person name="Gargeya S."/>
            <person name="Fitzgerald M."/>
            <person name="Haas B."/>
            <person name="Abouelleil A."/>
            <person name="Alvarado L."/>
            <person name="Arachchi H.M."/>
            <person name="Berlin A."/>
            <person name="Chapman S.B."/>
            <person name="Gearin G."/>
            <person name="Goldberg J."/>
            <person name="Griggs A."/>
            <person name="Gujja S."/>
            <person name="Hansen M."/>
            <person name="Heiman D."/>
            <person name="Howarth C."/>
            <person name="Larimer J."/>
            <person name="Lui A."/>
            <person name="MacDonald P.J.P."/>
            <person name="McCowen C."/>
            <person name="Montmayeur A."/>
            <person name="Murphy C."/>
            <person name="Neiman D."/>
            <person name="Pearson M."/>
            <person name="Priest M."/>
            <person name="Roberts A."/>
            <person name="Saif S."/>
            <person name="Shea T."/>
            <person name="Sisk P."/>
            <person name="Stolte C."/>
            <person name="Sykes S."/>
            <person name="Wortman J."/>
            <person name="Nusbaum C."/>
            <person name="Birren B."/>
        </authorList>
    </citation>
    <scope>NUCLEOTIDE SEQUENCE [LARGE SCALE GENOMIC DNA]</scope>
    <source>
        <strain evidence="1 2">ATCC 51366</strain>
    </source>
</reference>
<dbReference type="STRING" id="883114.HMPREF9709_01190"/>
<accession>H3NPC9</accession>
<sequence length="127" mass="14143">MSKPIVYLRAFQIKAAVKLASARGLNTGGNVQKFIDSEVLRKSEPYVPKLTRTLIRSGTINTQIGSGEVIYRTPYARRQYYENAGRGQEGMAKGGRRGKMWFERMKANHLEEILSGAAKIAGGKPRK</sequence>
<organism evidence="1 2">
    <name type="scientific">Helcococcus kunzii ATCC 51366</name>
    <dbReference type="NCBI Taxonomy" id="883114"/>
    <lineage>
        <taxon>Bacteria</taxon>
        <taxon>Bacillati</taxon>
        <taxon>Bacillota</taxon>
        <taxon>Tissierellia</taxon>
        <taxon>Tissierellales</taxon>
        <taxon>Peptoniphilaceae</taxon>
        <taxon>Helcococcus</taxon>
    </lineage>
</organism>
<dbReference type="GeneID" id="96999173"/>
<dbReference type="AlphaFoldDB" id="H3NPC9"/>
<evidence type="ECO:0000313" key="2">
    <source>
        <dbReference type="Proteomes" id="UP000004191"/>
    </source>
</evidence>
<comment type="caution">
    <text evidence="1">The sequence shown here is derived from an EMBL/GenBank/DDBJ whole genome shotgun (WGS) entry which is preliminary data.</text>
</comment>
<evidence type="ECO:0000313" key="1">
    <source>
        <dbReference type="EMBL" id="EHR33442.1"/>
    </source>
</evidence>
<dbReference type="RefSeq" id="WP_005398705.1">
    <property type="nucleotide sequence ID" value="NZ_JH601088.1"/>
</dbReference>
<gene>
    <name evidence="1" type="ORF">HMPREF9709_01190</name>
</gene>